<dbReference type="InterPro" id="IPR011527">
    <property type="entry name" value="ABC1_TM_dom"/>
</dbReference>
<dbReference type="Proteomes" id="UP000485621">
    <property type="component" value="Unassembled WGS sequence"/>
</dbReference>
<reference evidence="6" key="1">
    <citation type="submission" date="2017-02" db="EMBL/GenBank/DDBJ databases">
        <title>Delving into the versatile metabolic prowess of the omnipresent phylum Bacteroidetes.</title>
        <authorList>
            <person name="Nobu M.K."/>
            <person name="Mei R."/>
            <person name="Narihiro T."/>
            <person name="Kuroda K."/>
            <person name="Liu W.-T."/>
        </authorList>
    </citation>
    <scope>NUCLEOTIDE SEQUENCE</scope>
    <source>
        <strain evidence="6">ADurb.Bin160</strain>
    </source>
</reference>
<evidence type="ECO:0000256" key="4">
    <source>
        <dbReference type="ARBA" id="ARBA00023136"/>
    </source>
</evidence>
<comment type="caution">
    <text evidence="6">The sequence shown here is derived from an EMBL/GenBank/DDBJ whole genome shotgun (WGS) entry which is preliminary data.</text>
</comment>
<proteinExistence type="predicted"/>
<evidence type="ECO:0000256" key="3">
    <source>
        <dbReference type="ARBA" id="ARBA00022989"/>
    </source>
</evidence>
<evidence type="ECO:0000313" key="6">
    <source>
        <dbReference type="EMBL" id="OQB42464.1"/>
    </source>
</evidence>
<organism evidence="6">
    <name type="scientific">candidate division CPR1 bacterium ADurb.Bin160</name>
    <dbReference type="NCBI Taxonomy" id="1852826"/>
    <lineage>
        <taxon>Bacteria</taxon>
        <taxon>candidate division CPR1</taxon>
    </lineage>
</organism>
<dbReference type="GO" id="GO:0005886">
    <property type="term" value="C:plasma membrane"/>
    <property type="evidence" value="ECO:0007669"/>
    <property type="project" value="UniProtKB-SubCell"/>
</dbReference>
<dbReference type="Gene3D" id="1.20.1560.10">
    <property type="entry name" value="ABC transporter type 1, transmembrane domain"/>
    <property type="match status" value="1"/>
</dbReference>
<keyword evidence="2" id="KW-0812">Transmembrane</keyword>
<evidence type="ECO:0000256" key="1">
    <source>
        <dbReference type="ARBA" id="ARBA00004651"/>
    </source>
</evidence>
<dbReference type="AlphaFoldDB" id="A0A1V5ZRL3"/>
<evidence type="ECO:0000256" key="2">
    <source>
        <dbReference type="ARBA" id="ARBA00022692"/>
    </source>
</evidence>
<dbReference type="GO" id="GO:0005524">
    <property type="term" value="F:ATP binding"/>
    <property type="evidence" value="ECO:0007669"/>
    <property type="project" value="InterPro"/>
</dbReference>
<name>A0A1V5ZRL3_9BACT</name>
<keyword evidence="4" id="KW-0472">Membrane</keyword>
<keyword evidence="3" id="KW-1133">Transmembrane helix</keyword>
<protein>
    <recommendedName>
        <fullName evidence="5">ABC transmembrane type-1 domain-containing protein</fullName>
    </recommendedName>
</protein>
<dbReference type="EMBL" id="MWDB01000002">
    <property type="protein sequence ID" value="OQB42464.1"/>
    <property type="molecule type" value="Genomic_DNA"/>
</dbReference>
<accession>A0A1V5ZRL3</accession>
<dbReference type="PROSITE" id="PS50929">
    <property type="entry name" value="ABC_TM1F"/>
    <property type="match status" value="1"/>
</dbReference>
<feature type="domain" description="ABC transmembrane type-1" evidence="5">
    <location>
        <begin position="1"/>
        <end position="75"/>
    </location>
</feature>
<dbReference type="SUPFAM" id="SSF90123">
    <property type="entry name" value="ABC transporter transmembrane region"/>
    <property type="match status" value="1"/>
</dbReference>
<comment type="subcellular location">
    <subcellularLocation>
        <location evidence="1">Cell membrane</location>
        <topology evidence="1">Multi-pass membrane protein</topology>
    </subcellularLocation>
</comment>
<gene>
    <name evidence="6" type="ORF">BWY04_00162</name>
</gene>
<dbReference type="InterPro" id="IPR036640">
    <property type="entry name" value="ABC1_TM_sf"/>
</dbReference>
<dbReference type="GO" id="GO:0140359">
    <property type="term" value="F:ABC-type transporter activity"/>
    <property type="evidence" value="ECO:0007669"/>
    <property type="project" value="InterPro"/>
</dbReference>
<sequence>MQYQLYTYIQPYQDKANALDSEQGGLLSDLIVNNYTIKFFATEKREEKIYGSLNHEAASARKRQYYKSIWIWGTA</sequence>
<evidence type="ECO:0000259" key="5">
    <source>
        <dbReference type="PROSITE" id="PS50929"/>
    </source>
</evidence>